<evidence type="ECO:0000313" key="3">
    <source>
        <dbReference type="EMBL" id="KPV54740.1"/>
    </source>
</evidence>
<dbReference type="EMBL" id="LJCR01000018">
    <property type="protein sequence ID" value="KPV54740.1"/>
    <property type="molecule type" value="Genomic_DNA"/>
</dbReference>
<evidence type="ECO:0000259" key="2">
    <source>
        <dbReference type="Pfam" id="PF03713"/>
    </source>
</evidence>
<dbReference type="PATRIC" id="fig|186479.3.peg.3029"/>
<dbReference type="AlphaFoldDB" id="A0A0P9DXU5"/>
<keyword evidence="4" id="KW-1185">Reference proteome</keyword>
<keyword evidence="1" id="KW-0472">Membrane</keyword>
<keyword evidence="1" id="KW-1133">Transmembrane helix</keyword>
<feature type="transmembrane region" description="Helical" evidence="1">
    <location>
        <begin position="45"/>
        <end position="64"/>
    </location>
</feature>
<dbReference type="PANTHER" id="PTHR36933:SF1">
    <property type="entry name" value="SLL0788 PROTEIN"/>
    <property type="match status" value="1"/>
</dbReference>
<name>A0A0P9DXU5_9CHLR</name>
<dbReference type="PANTHER" id="PTHR36933">
    <property type="entry name" value="SLL0788 PROTEIN"/>
    <property type="match status" value="1"/>
</dbReference>
<comment type="caution">
    <text evidence="3">The sequence shown here is derived from an EMBL/GenBank/DDBJ whole genome shotgun (WGS) entry which is preliminary data.</text>
</comment>
<accession>A0A0P9DXU5</accession>
<protein>
    <recommendedName>
        <fullName evidence="2">DUF305 domain-containing protein</fullName>
    </recommendedName>
</protein>
<proteinExistence type="predicted"/>
<dbReference type="InterPro" id="IPR005183">
    <property type="entry name" value="DUF305_CopM-like"/>
</dbReference>
<feature type="domain" description="DUF305" evidence="2">
    <location>
        <begin position="83"/>
        <end position="229"/>
    </location>
</feature>
<gene>
    <name evidence="3" type="ORF">SE17_01805</name>
</gene>
<dbReference type="Proteomes" id="UP000050509">
    <property type="component" value="Unassembled WGS sequence"/>
</dbReference>
<dbReference type="InterPro" id="IPR012347">
    <property type="entry name" value="Ferritin-like"/>
</dbReference>
<sequence>MKARWIGLTGAVLILTALVLGSLGPRLFPEAFWSSSSSGAMGPGMMSGGMMSGGMMSGGMMSGMMGNGMMGSTAAADPNQPFDQRFLDQMIMHHQGAVMSAQMMIADSARPELRDLAQRITTAQQREIAQMQQWRNDWYGASSTGTMPSMMNGGMIGAGMMNRDQMRQMMGANADFDRMFLQMMIPHHQAAISMAQQALNQAEHPELKTLAQSIVTTQQAEISEMQSYLRDWYGVQGQ</sequence>
<evidence type="ECO:0000313" key="4">
    <source>
        <dbReference type="Proteomes" id="UP000050509"/>
    </source>
</evidence>
<evidence type="ECO:0000256" key="1">
    <source>
        <dbReference type="SAM" id="Phobius"/>
    </source>
</evidence>
<dbReference type="Gene3D" id="1.20.1260.10">
    <property type="match status" value="1"/>
</dbReference>
<dbReference type="Pfam" id="PF03713">
    <property type="entry name" value="DUF305"/>
    <property type="match status" value="1"/>
</dbReference>
<reference evidence="3 4" key="1">
    <citation type="submission" date="2015-09" db="EMBL/GenBank/DDBJ databases">
        <title>Draft genome sequence of Kouleothrix aurantiaca JCM 19913.</title>
        <authorList>
            <person name="Hemp J."/>
        </authorList>
    </citation>
    <scope>NUCLEOTIDE SEQUENCE [LARGE SCALE GENOMIC DNA]</scope>
    <source>
        <strain evidence="3 4">COM-B</strain>
    </source>
</reference>
<keyword evidence="1" id="KW-0812">Transmembrane</keyword>
<organism evidence="3 4">
    <name type="scientific">Kouleothrix aurantiaca</name>
    <dbReference type="NCBI Taxonomy" id="186479"/>
    <lineage>
        <taxon>Bacteria</taxon>
        <taxon>Bacillati</taxon>
        <taxon>Chloroflexota</taxon>
        <taxon>Chloroflexia</taxon>
        <taxon>Chloroflexales</taxon>
        <taxon>Roseiflexineae</taxon>
        <taxon>Roseiflexaceae</taxon>
        <taxon>Kouleothrix</taxon>
    </lineage>
</organism>